<dbReference type="OrthoDB" id="7061864at2"/>
<evidence type="ECO:0000313" key="2">
    <source>
        <dbReference type="Proteomes" id="UP000187550"/>
    </source>
</evidence>
<evidence type="ECO:0000313" key="1">
    <source>
        <dbReference type="EMBL" id="SIT90600.1"/>
    </source>
</evidence>
<sequence>MFNTRTIEDLSYKETVDKIVELNEHIQKFWSKSQGWAPIDAANLLSKSRLDWLVSLSHSLYKWESDPSEEAEYGDLILAWANLGALVEGSMKFFLSVYYEDYKNDKNAIILWGKQIDPDGAMFGKLKEFFKNSVWLDHERKEKNDWLSEIQQKRNAIHAYRERTIDDFISFRKQVKNYLSFLIGLLRRVPYPDDIYGPDLLIW</sequence>
<dbReference type="AlphaFoldDB" id="A0A1U7PSK8"/>
<reference evidence="2" key="1">
    <citation type="submission" date="2017-01" db="EMBL/GenBank/DDBJ databases">
        <authorList>
            <person name="Varghese N."/>
            <person name="Submissions S."/>
        </authorList>
    </citation>
    <scope>NUCLEOTIDE SEQUENCE [LARGE SCALE GENOMIC DNA]</scope>
    <source>
        <strain evidence="2">MNA4</strain>
    </source>
</reference>
<keyword evidence="2" id="KW-1185">Reference proteome</keyword>
<proteinExistence type="predicted"/>
<evidence type="ECO:0008006" key="3">
    <source>
        <dbReference type="Google" id="ProtNLM"/>
    </source>
</evidence>
<organism evidence="1 2">
    <name type="scientific">Edaphobacillus lindanitolerans</name>
    <dbReference type="NCBI Taxonomy" id="550447"/>
    <lineage>
        <taxon>Bacteria</taxon>
        <taxon>Bacillati</taxon>
        <taxon>Bacillota</taxon>
        <taxon>Bacilli</taxon>
        <taxon>Bacillales</taxon>
        <taxon>Bacillaceae</taxon>
        <taxon>Edaphobacillus</taxon>
    </lineage>
</organism>
<name>A0A1U7PSK8_9BACI</name>
<dbReference type="Proteomes" id="UP000187550">
    <property type="component" value="Unassembled WGS sequence"/>
</dbReference>
<protein>
    <recommendedName>
        <fullName evidence="3">Apea-like HEPN domain-containing protein</fullName>
    </recommendedName>
</protein>
<dbReference type="EMBL" id="FTPL01000004">
    <property type="protein sequence ID" value="SIT90600.1"/>
    <property type="molecule type" value="Genomic_DNA"/>
</dbReference>
<dbReference type="RefSeq" id="WP_076759322.1">
    <property type="nucleotide sequence ID" value="NZ_FTPL01000004.1"/>
</dbReference>
<gene>
    <name evidence="1" type="ORF">SAMN05428946_2485</name>
</gene>
<accession>A0A1U7PSK8</accession>